<dbReference type="SUPFAM" id="SSF53756">
    <property type="entry name" value="UDP-Glycosyltransferase/glycogen phosphorylase"/>
    <property type="match status" value="1"/>
</dbReference>
<evidence type="ECO:0000256" key="2">
    <source>
        <dbReference type="ARBA" id="ARBA00022679"/>
    </source>
</evidence>
<proteinExistence type="inferred from homology"/>
<comment type="similarity">
    <text evidence="1">Belongs to the UDP-glycosyltransferase family.</text>
</comment>
<dbReference type="CDD" id="cd03784">
    <property type="entry name" value="GT1_Gtf-like"/>
    <property type="match status" value="1"/>
</dbReference>
<dbReference type="Gene3D" id="3.40.50.2000">
    <property type="entry name" value="Glycogen Phosphorylase B"/>
    <property type="match status" value="2"/>
</dbReference>
<keyword evidence="2 3" id="KW-0808">Transferase</keyword>
<protein>
    <submittedName>
        <fullName evidence="3">Glycosyltransferase family 1 protein</fullName>
    </submittedName>
</protein>
<sequence>MSRGDLLRPRGHIVFFVYGAWGHTRPLCNLAARILRLRPTYITFFTVQNVCDRVRNELPRNFEPDETHLSHLVRVVALHSDTPDPSITDSVDPQFAIYYARLVAGEPVTCMYTNVQYDPVPAPDIILVDFYACAPVRAIRKLSTKPVKVFVWYSGPPSAFIPAWGPAHMGGKADLYPEVREAVRRTKEDLNTVASKILFEPRGTLVRVPGLPPMHDYEFAPQEVPSVISMGSLFVQADDCFRESDGMILSPPDCYEAEALAAAREICAENNRTLYSFGPLVASGAQAADQEVKLSGKGAEIQAFLDSVLQSHGPQSLVYWSFGSLFWPSDPTKVWVFMDALLEKRVPFIMSHASRFAMIPDYIQEKVKNSGLGLLVPWTPQQTILSHAATAWFLTHSGFNGVMESLSKGVPMICWPLGAEQPTNAAHVSHNLNVAYELFEVRSGNGLRLVHRLGRVPVGTVEAAHQEANDVLEDAFGEDGAEKRANAQRMKEALGQAWDEDGTSTRDLRSFLQFLDCPA</sequence>
<name>M2RMK8_CERS8</name>
<dbReference type="InterPro" id="IPR002213">
    <property type="entry name" value="UDP_glucos_trans"/>
</dbReference>
<dbReference type="PANTHER" id="PTHR48047:SF215">
    <property type="entry name" value="GLYCOSYLTRANSFERASE"/>
    <property type="match status" value="1"/>
</dbReference>
<dbReference type="EMBL" id="KB445793">
    <property type="protein sequence ID" value="EMD40086.1"/>
    <property type="molecule type" value="Genomic_DNA"/>
</dbReference>
<dbReference type="PANTHER" id="PTHR48047">
    <property type="entry name" value="GLYCOSYLTRANSFERASE"/>
    <property type="match status" value="1"/>
</dbReference>
<evidence type="ECO:0000313" key="4">
    <source>
        <dbReference type="Proteomes" id="UP000016930"/>
    </source>
</evidence>
<reference evidence="3 4" key="1">
    <citation type="journal article" date="2012" name="Proc. Natl. Acad. Sci. U.S.A.">
        <title>Comparative genomics of Ceriporiopsis subvermispora and Phanerochaete chrysosporium provide insight into selective ligninolysis.</title>
        <authorList>
            <person name="Fernandez-Fueyo E."/>
            <person name="Ruiz-Duenas F.J."/>
            <person name="Ferreira P."/>
            <person name="Floudas D."/>
            <person name="Hibbett D.S."/>
            <person name="Canessa P."/>
            <person name="Larrondo L.F."/>
            <person name="James T.Y."/>
            <person name="Seelenfreund D."/>
            <person name="Lobos S."/>
            <person name="Polanco R."/>
            <person name="Tello M."/>
            <person name="Honda Y."/>
            <person name="Watanabe T."/>
            <person name="Watanabe T."/>
            <person name="Ryu J.S."/>
            <person name="Kubicek C.P."/>
            <person name="Schmoll M."/>
            <person name="Gaskell J."/>
            <person name="Hammel K.E."/>
            <person name="St John F.J."/>
            <person name="Vanden Wymelenberg A."/>
            <person name="Sabat G."/>
            <person name="Splinter BonDurant S."/>
            <person name="Syed K."/>
            <person name="Yadav J.S."/>
            <person name="Doddapaneni H."/>
            <person name="Subramanian V."/>
            <person name="Lavin J.L."/>
            <person name="Oguiza J.A."/>
            <person name="Perez G."/>
            <person name="Pisabarro A.G."/>
            <person name="Ramirez L."/>
            <person name="Santoyo F."/>
            <person name="Master E."/>
            <person name="Coutinho P.M."/>
            <person name="Henrissat B."/>
            <person name="Lombard V."/>
            <person name="Magnuson J.K."/>
            <person name="Kuees U."/>
            <person name="Hori C."/>
            <person name="Igarashi K."/>
            <person name="Samejima M."/>
            <person name="Held B.W."/>
            <person name="Barry K.W."/>
            <person name="LaButti K.M."/>
            <person name="Lapidus A."/>
            <person name="Lindquist E.A."/>
            <person name="Lucas S.M."/>
            <person name="Riley R."/>
            <person name="Salamov A.A."/>
            <person name="Hoffmeister D."/>
            <person name="Schwenk D."/>
            <person name="Hadar Y."/>
            <person name="Yarden O."/>
            <person name="de Vries R.P."/>
            <person name="Wiebenga A."/>
            <person name="Stenlid J."/>
            <person name="Eastwood D."/>
            <person name="Grigoriev I.V."/>
            <person name="Berka R.M."/>
            <person name="Blanchette R.A."/>
            <person name="Kersten P."/>
            <person name="Martinez A.T."/>
            <person name="Vicuna R."/>
            <person name="Cullen D."/>
        </authorList>
    </citation>
    <scope>NUCLEOTIDE SEQUENCE [LARGE SCALE GENOMIC DNA]</scope>
    <source>
        <strain evidence="3 4">B</strain>
    </source>
</reference>
<evidence type="ECO:0000256" key="1">
    <source>
        <dbReference type="ARBA" id="ARBA00009995"/>
    </source>
</evidence>
<dbReference type="OrthoDB" id="5835829at2759"/>
<gene>
    <name evidence="3" type="ORF">CERSUDRAFT_122177</name>
</gene>
<dbReference type="HOGENOM" id="CLU_001724_12_1_1"/>
<keyword evidence="4" id="KW-1185">Reference proteome</keyword>
<accession>M2RMK8</accession>
<dbReference type="Pfam" id="PF00201">
    <property type="entry name" value="UDPGT"/>
    <property type="match status" value="1"/>
</dbReference>
<dbReference type="GO" id="GO:0035251">
    <property type="term" value="F:UDP-glucosyltransferase activity"/>
    <property type="evidence" value="ECO:0007669"/>
    <property type="project" value="TreeGrafter"/>
</dbReference>
<organism evidence="3 4">
    <name type="scientific">Ceriporiopsis subvermispora (strain B)</name>
    <name type="common">White-rot fungus</name>
    <name type="synonym">Gelatoporia subvermispora</name>
    <dbReference type="NCBI Taxonomy" id="914234"/>
    <lineage>
        <taxon>Eukaryota</taxon>
        <taxon>Fungi</taxon>
        <taxon>Dikarya</taxon>
        <taxon>Basidiomycota</taxon>
        <taxon>Agaricomycotina</taxon>
        <taxon>Agaricomycetes</taxon>
        <taxon>Polyporales</taxon>
        <taxon>Gelatoporiaceae</taxon>
        <taxon>Gelatoporia</taxon>
    </lineage>
</organism>
<dbReference type="AlphaFoldDB" id="M2RMK8"/>
<dbReference type="Proteomes" id="UP000016930">
    <property type="component" value="Unassembled WGS sequence"/>
</dbReference>
<evidence type="ECO:0000313" key="3">
    <source>
        <dbReference type="EMBL" id="EMD40086.1"/>
    </source>
</evidence>
<dbReference type="STRING" id="914234.M2RMK8"/>